<reference evidence="1" key="1">
    <citation type="submission" date="2021-06" db="EMBL/GenBank/DDBJ databases">
        <authorList>
            <person name="Kallberg Y."/>
            <person name="Tangrot J."/>
            <person name="Rosling A."/>
        </authorList>
    </citation>
    <scope>NUCLEOTIDE SEQUENCE</scope>
    <source>
        <strain evidence="1">IL203A</strain>
    </source>
</reference>
<evidence type="ECO:0000313" key="2">
    <source>
        <dbReference type="Proteomes" id="UP000789702"/>
    </source>
</evidence>
<comment type="caution">
    <text evidence="1">The sequence shown here is derived from an EMBL/GenBank/DDBJ whole genome shotgun (WGS) entry which is preliminary data.</text>
</comment>
<proteinExistence type="predicted"/>
<sequence>MLSDISEPGPGFEYFLKIHCQDWDAIQYHEAWKDSNLGLDKAVVTRSFCKQIQKIKENGTEEERKNAIRLENQFKLPMELRLRMVKDHVSAVGYSYPWNYIFAWLWTTSPLKTGRIDNFWLRSLPGLKSNNVRENEKINAENIFLSCNLSCDGVQFAGTGNIIQGHKQPYK</sequence>
<dbReference type="EMBL" id="CAJVPU010039217">
    <property type="protein sequence ID" value="CAG8736550.1"/>
    <property type="molecule type" value="Genomic_DNA"/>
</dbReference>
<organism evidence="1 2">
    <name type="scientific">Dentiscutata heterogama</name>
    <dbReference type="NCBI Taxonomy" id="1316150"/>
    <lineage>
        <taxon>Eukaryota</taxon>
        <taxon>Fungi</taxon>
        <taxon>Fungi incertae sedis</taxon>
        <taxon>Mucoromycota</taxon>
        <taxon>Glomeromycotina</taxon>
        <taxon>Glomeromycetes</taxon>
        <taxon>Diversisporales</taxon>
        <taxon>Gigasporaceae</taxon>
        <taxon>Dentiscutata</taxon>
    </lineage>
</organism>
<gene>
    <name evidence="1" type="ORF">DHETER_LOCUS13774</name>
</gene>
<feature type="non-terminal residue" evidence="1">
    <location>
        <position position="171"/>
    </location>
</feature>
<protein>
    <submittedName>
        <fullName evidence="1">349_t:CDS:1</fullName>
    </submittedName>
</protein>
<evidence type="ECO:0000313" key="1">
    <source>
        <dbReference type="EMBL" id="CAG8736550.1"/>
    </source>
</evidence>
<name>A0ACA9Q4P6_9GLOM</name>
<accession>A0ACA9Q4P6</accession>
<dbReference type="Proteomes" id="UP000789702">
    <property type="component" value="Unassembled WGS sequence"/>
</dbReference>
<keyword evidence="2" id="KW-1185">Reference proteome</keyword>